<reference evidence="1 2" key="2">
    <citation type="journal article" date="2022" name="Mol. Biol. Evol.">
        <title>Comparative Genomics Reveals Insights into the Divergent Evolution of Astigmatic Mites and Household Pest Adaptations.</title>
        <authorList>
            <person name="Xiong Q."/>
            <person name="Wan A.T."/>
            <person name="Liu X."/>
            <person name="Fung C.S."/>
            <person name="Xiao X."/>
            <person name="Malainual N."/>
            <person name="Hou J."/>
            <person name="Wang L."/>
            <person name="Wang M."/>
            <person name="Yang K.Y."/>
            <person name="Cui Y."/>
            <person name="Leung E.L."/>
            <person name="Nong W."/>
            <person name="Shin S.K."/>
            <person name="Au S.W."/>
            <person name="Jeong K.Y."/>
            <person name="Chew F.T."/>
            <person name="Hui J.H."/>
            <person name="Leung T.F."/>
            <person name="Tungtrongchitr A."/>
            <person name="Zhong N."/>
            <person name="Liu Z."/>
            <person name="Tsui S.K."/>
        </authorList>
    </citation>
    <scope>NUCLEOTIDE SEQUENCE [LARGE SCALE GENOMIC DNA]</scope>
    <source>
        <strain evidence="1">Derp</strain>
    </source>
</reference>
<comment type="caution">
    <text evidence="1">The sequence shown here is derived from an EMBL/GenBank/DDBJ whole genome shotgun (WGS) entry which is preliminary data.</text>
</comment>
<organism evidence="1 2">
    <name type="scientific">Dermatophagoides pteronyssinus</name>
    <name type="common">European house dust mite</name>
    <dbReference type="NCBI Taxonomy" id="6956"/>
    <lineage>
        <taxon>Eukaryota</taxon>
        <taxon>Metazoa</taxon>
        <taxon>Ecdysozoa</taxon>
        <taxon>Arthropoda</taxon>
        <taxon>Chelicerata</taxon>
        <taxon>Arachnida</taxon>
        <taxon>Acari</taxon>
        <taxon>Acariformes</taxon>
        <taxon>Sarcoptiformes</taxon>
        <taxon>Astigmata</taxon>
        <taxon>Psoroptidia</taxon>
        <taxon>Analgoidea</taxon>
        <taxon>Pyroglyphidae</taxon>
        <taxon>Dermatophagoidinae</taxon>
        <taxon>Dermatophagoides</taxon>
    </lineage>
</organism>
<accession>A0ABQ8JDN2</accession>
<evidence type="ECO:0000313" key="1">
    <source>
        <dbReference type="EMBL" id="KAH9420713.1"/>
    </source>
</evidence>
<protein>
    <submittedName>
        <fullName evidence="1">Uncharacterized protein</fullName>
    </submittedName>
</protein>
<sequence>MYDTKLLIFMDLLKQTYTATNEGYSMILEREQQFFNFRLENIDKCSTFSLLTLYINYNS</sequence>
<dbReference type="Proteomes" id="UP000887458">
    <property type="component" value="Unassembled WGS sequence"/>
</dbReference>
<reference evidence="1 2" key="1">
    <citation type="journal article" date="2018" name="J. Allergy Clin. Immunol.">
        <title>High-quality assembly of Dermatophagoides pteronyssinus genome and transcriptome reveals a wide range of novel allergens.</title>
        <authorList>
            <person name="Liu X.Y."/>
            <person name="Yang K.Y."/>
            <person name="Wang M.Q."/>
            <person name="Kwok J.S."/>
            <person name="Zeng X."/>
            <person name="Yang Z."/>
            <person name="Xiao X.J."/>
            <person name="Lau C.P."/>
            <person name="Li Y."/>
            <person name="Huang Z.M."/>
            <person name="Ba J.G."/>
            <person name="Yim A.K."/>
            <person name="Ouyang C.Y."/>
            <person name="Ngai S.M."/>
            <person name="Chan T.F."/>
            <person name="Leung E.L."/>
            <person name="Liu L."/>
            <person name="Liu Z.G."/>
            <person name="Tsui S.K."/>
        </authorList>
    </citation>
    <scope>NUCLEOTIDE SEQUENCE [LARGE SCALE GENOMIC DNA]</scope>
    <source>
        <strain evidence="1">Derp</strain>
    </source>
</reference>
<keyword evidence="2" id="KW-1185">Reference proteome</keyword>
<dbReference type="EMBL" id="NJHN03000047">
    <property type="protein sequence ID" value="KAH9420713.1"/>
    <property type="molecule type" value="Genomic_DNA"/>
</dbReference>
<name>A0ABQ8JDN2_DERPT</name>
<gene>
    <name evidence="1" type="ORF">DERP_001144</name>
</gene>
<proteinExistence type="predicted"/>
<evidence type="ECO:0000313" key="2">
    <source>
        <dbReference type="Proteomes" id="UP000887458"/>
    </source>
</evidence>